<reference evidence="1" key="3">
    <citation type="submission" date="2018-09" db="EMBL/GenBank/DDBJ databases">
        <authorList>
            <person name="Harrison J."/>
            <person name="Moore K.A."/>
            <person name="Paszkiewicz K."/>
            <person name="Jones T."/>
            <person name="Grant M."/>
            <person name="Ambacheew D."/>
            <person name="Muzemil S."/>
            <person name="Studholme D."/>
        </authorList>
    </citation>
    <scope>NUCLEOTIDE SEQUENCE</scope>
</reference>
<evidence type="ECO:0000313" key="3">
    <source>
        <dbReference type="Proteomes" id="UP000287651"/>
    </source>
</evidence>
<protein>
    <submittedName>
        <fullName evidence="1">Uncharacterized protein</fullName>
    </submittedName>
</protein>
<name>A0A427BA29_ENSVE</name>
<evidence type="ECO:0000313" key="2">
    <source>
        <dbReference type="EMBL" id="RZR71155.1"/>
    </source>
</evidence>
<dbReference type="AlphaFoldDB" id="A0A427BA29"/>
<dbReference type="EMBL" id="AMZH03000138">
    <property type="protein sequence ID" value="RRT85318.1"/>
    <property type="molecule type" value="Genomic_DNA"/>
</dbReference>
<organism evidence="1 3">
    <name type="scientific">Ensete ventricosum</name>
    <name type="common">Abyssinian banana</name>
    <name type="synonym">Musa ensete</name>
    <dbReference type="NCBI Taxonomy" id="4639"/>
    <lineage>
        <taxon>Eukaryota</taxon>
        <taxon>Viridiplantae</taxon>
        <taxon>Streptophyta</taxon>
        <taxon>Embryophyta</taxon>
        <taxon>Tracheophyta</taxon>
        <taxon>Spermatophyta</taxon>
        <taxon>Magnoliopsida</taxon>
        <taxon>Liliopsida</taxon>
        <taxon>Zingiberales</taxon>
        <taxon>Musaceae</taxon>
        <taxon>Ensete</taxon>
    </lineage>
</organism>
<sequence length="139" mass="15437">MQCGEKLRLKTSVGVSDGREAVLERSSPHDVDAVDVDGADLVMRPTFQEVHQPAGMARVDDPSLQCVLGRYLTRSQSLHVLRQPHGGQFAVGAVPPEADDRGDDELVEVRARRRAPLLPQRDPLPHDPCLEIQVNQRYQ</sequence>
<dbReference type="Proteomes" id="UP000290560">
    <property type="component" value="Unassembled WGS sequence"/>
</dbReference>
<accession>A0A427BA29</accession>
<dbReference type="EMBL" id="KV875498">
    <property type="protein sequence ID" value="RZR71155.1"/>
    <property type="molecule type" value="Genomic_DNA"/>
</dbReference>
<reference evidence="2" key="2">
    <citation type="journal article" date="2018" name="Data Brief">
        <title>Genome sequence data from 17 accessions of Ensete ventricosum, a staple food crop for millions in Ethiopia.</title>
        <authorList>
            <person name="Yemataw Z."/>
            <person name="Muzemil S."/>
            <person name="Ambachew D."/>
            <person name="Tripathi L."/>
            <person name="Tesfaye K."/>
            <person name="Chala A."/>
            <person name="Farbos A."/>
            <person name="O'Neill P."/>
            <person name="Moore K."/>
            <person name="Grant M."/>
            <person name="Studholme D.J."/>
        </authorList>
    </citation>
    <scope>NUCLEOTIDE SEQUENCE [LARGE SCALE GENOMIC DNA]</scope>
    <source>
        <tissue evidence="2">Leaf</tissue>
    </source>
</reference>
<gene>
    <name evidence="1" type="ORF">B296_00003669</name>
    <name evidence="2" type="ORF">BHM03_00003877</name>
</gene>
<reference evidence="1 3" key="1">
    <citation type="journal article" date="2014" name="Agronomy (Basel)">
        <title>A Draft Genome Sequence for Ensete ventricosum, the Drought-Tolerant Tree Against Hunger.</title>
        <authorList>
            <person name="Harrison J."/>
            <person name="Moore K.A."/>
            <person name="Paszkiewicz K."/>
            <person name="Jones T."/>
            <person name="Grant M."/>
            <person name="Ambacheew D."/>
            <person name="Muzemil S."/>
            <person name="Studholme D.J."/>
        </authorList>
    </citation>
    <scope>NUCLEOTIDE SEQUENCE [LARGE SCALE GENOMIC DNA]</scope>
</reference>
<evidence type="ECO:0000313" key="1">
    <source>
        <dbReference type="EMBL" id="RRT85318.1"/>
    </source>
</evidence>
<proteinExistence type="predicted"/>
<dbReference type="Proteomes" id="UP000287651">
    <property type="component" value="Unassembled WGS sequence"/>
</dbReference>